<keyword evidence="2" id="KW-1185">Reference proteome</keyword>
<accession>A0ABX1TT28</accession>
<sequence length="108" mass="11611">MLVMKSESLLFLFFKFTGVLTAIAPPCDRSTQAGAEDRGLVHLQAHRLAANSLTQASGAIAGFPGSTAALESSEHMAKSSMDEPCHVREQLDENCVTVILFSLDKMTL</sequence>
<evidence type="ECO:0008006" key="3">
    <source>
        <dbReference type="Google" id="ProtNLM"/>
    </source>
</evidence>
<comment type="caution">
    <text evidence="1">The sequence shown here is derived from an EMBL/GenBank/DDBJ whole genome shotgun (WGS) entry which is preliminary data.</text>
</comment>
<organism evidence="1 2">
    <name type="scientific">Candidatus Accumulibacter phosphatis</name>
    <dbReference type="NCBI Taxonomy" id="327160"/>
    <lineage>
        <taxon>Bacteria</taxon>
        <taxon>Pseudomonadati</taxon>
        <taxon>Pseudomonadota</taxon>
        <taxon>Betaproteobacteria</taxon>
        <taxon>Candidatus Accumulibacter</taxon>
    </lineage>
</organism>
<name>A0ABX1TT28_9PROT</name>
<proteinExistence type="predicted"/>
<gene>
    <name evidence="1" type="ORF">E4Q23_06260</name>
</gene>
<protein>
    <recommendedName>
        <fullName evidence="3">Secreted protein</fullName>
    </recommendedName>
</protein>
<evidence type="ECO:0000313" key="2">
    <source>
        <dbReference type="Proteomes" id="UP000749010"/>
    </source>
</evidence>
<evidence type="ECO:0000313" key="1">
    <source>
        <dbReference type="EMBL" id="NMQ27392.1"/>
    </source>
</evidence>
<dbReference type="RefSeq" id="WP_169065834.1">
    <property type="nucleotide sequence ID" value="NZ_SPMY01000017.1"/>
</dbReference>
<dbReference type="EMBL" id="SPMY01000017">
    <property type="protein sequence ID" value="NMQ27392.1"/>
    <property type="molecule type" value="Genomic_DNA"/>
</dbReference>
<dbReference type="Proteomes" id="UP000749010">
    <property type="component" value="Unassembled WGS sequence"/>
</dbReference>
<reference evidence="1 2" key="1">
    <citation type="submission" date="2019-03" db="EMBL/GenBank/DDBJ databases">
        <title>Metabolic reconstructions from genomes of highly enriched 'Candidatus Accumulibacter' and 'Candidatus Competibacter' bioreactor populations.</title>
        <authorList>
            <person name="Annavajhala M.K."/>
            <person name="Welles L."/>
            <person name="Abbas B."/>
            <person name="Sorokin D."/>
            <person name="Park H."/>
            <person name="Van Loosdrecht M."/>
            <person name="Chandran K."/>
        </authorList>
    </citation>
    <scope>NUCLEOTIDE SEQUENCE [LARGE SCALE GENOMIC DNA]</scope>
    <source>
        <strain evidence="1 2">SBR_S</strain>
    </source>
</reference>